<protein>
    <submittedName>
        <fullName evidence="1">Uncharacterized protein</fullName>
    </submittedName>
</protein>
<evidence type="ECO:0000313" key="1">
    <source>
        <dbReference type="EMBL" id="WVX79168.1"/>
    </source>
</evidence>
<evidence type="ECO:0000313" key="2">
    <source>
        <dbReference type="Proteomes" id="UP001357223"/>
    </source>
</evidence>
<dbReference type="EMBL" id="CP137640">
    <property type="protein sequence ID" value="WVX79168.1"/>
    <property type="molecule type" value="Genomic_DNA"/>
</dbReference>
<dbReference type="Proteomes" id="UP001357223">
    <property type="component" value="Chromosome"/>
</dbReference>
<dbReference type="RefSeq" id="WP_338448101.1">
    <property type="nucleotide sequence ID" value="NZ_CP137640.1"/>
</dbReference>
<proteinExistence type="predicted"/>
<keyword evidence="2" id="KW-1185">Reference proteome</keyword>
<organism evidence="1 2">
    <name type="scientific">Niallia oryzisoli</name>
    <dbReference type="NCBI Taxonomy" id="1737571"/>
    <lineage>
        <taxon>Bacteria</taxon>
        <taxon>Bacillati</taxon>
        <taxon>Bacillota</taxon>
        <taxon>Bacilli</taxon>
        <taxon>Bacillales</taxon>
        <taxon>Bacillaceae</taxon>
        <taxon>Niallia</taxon>
    </lineage>
</organism>
<gene>
    <name evidence="1" type="ORF">R4Z09_17865</name>
</gene>
<accession>A0ABZ2C7B4</accession>
<sequence>MPTFAEHAMDKQFADFIMYKDYRAAYDMLPQFSSMAKVESSGRHLAMLFGLLDEGCNPVYYAAAQSSGSWNPIITFSKTMVSDGNENSEEEYVK</sequence>
<reference evidence="1 2" key="1">
    <citation type="submission" date="2023-10" db="EMBL/GenBank/DDBJ databases">
        <title>Niallia locisalis sp.nov. isolated from a salt pond sample.</title>
        <authorList>
            <person name="Li X.-J."/>
            <person name="Dong L."/>
        </authorList>
    </citation>
    <scope>NUCLEOTIDE SEQUENCE [LARGE SCALE GENOMIC DNA]</scope>
    <source>
        <strain evidence="1 2">DSM 29761</strain>
    </source>
</reference>
<name>A0ABZ2C7B4_9BACI</name>